<organism evidence="3 4">
    <name type="scientific">Propionibacterium acidifaciens F0233</name>
    <dbReference type="NCBI Taxonomy" id="553198"/>
    <lineage>
        <taxon>Bacteria</taxon>
        <taxon>Bacillati</taxon>
        <taxon>Actinomycetota</taxon>
        <taxon>Actinomycetes</taxon>
        <taxon>Propionibacteriales</taxon>
        <taxon>Propionibacteriaceae</taxon>
        <taxon>Propionibacterium</taxon>
    </lineage>
</organism>
<dbReference type="NCBIfam" id="TIGR00103">
    <property type="entry name" value="DNA_YbaB_EbfC"/>
    <property type="match status" value="1"/>
</dbReference>
<dbReference type="Proteomes" id="UP000017052">
    <property type="component" value="Unassembled WGS sequence"/>
</dbReference>
<sequence length="103" mass="10508">MMFPEGMDVNALLEQAQQVQARLQEAQRDLAATSFTGTAGGELVEATVRGSGELTGLAISPEAIDPSDPESLADLVLAAVRDATAKASAAAQQVMPGLGQLGL</sequence>
<dbReference type="EMBL" id="ACVN02000212">
    <property type="protein sequence ID" value="ERK54550.1"/>
    <property type="molecule type" value="Genomic_DNA"/>
</dbReference>
<dbReference type="GO" id="GO:0043590">
    <property type="term" value="C:bacterial nucleoid"/>
    <property type="evidence" value="ECO:0007669"/>
    <property type="project" value="UniProtKB-UniRule"/>
</dbReference>
<dbReference type="PANTHER" id="PTHR33449:SF1">
    <property type="entry name" value="NUCLEOID-ASSOCIATED PROTEIN YBAB"/>
    <property type="match status" value="1"/>
</dbReference>
<comment type="function">
    <text evidence="2">Binds to DNA and alters its conformation. May be involved in regulation of gene expression, nucleoid organization and DNA protection.</text>
</comment>
<dbReference type="GO" id="GO:0003677">
    <property type="term" value="F:DNA binding"/>
    <property type="evidence" value="ECO:0007669"/>
    <property type="project" value="UniProtKB-UniRule"/>
</dbReference>
<dbReference type="SUPFAM" id="SSF82607">
    <property type="entry name" value="YbaB-like"/>
    <property type="match status" value="1"/>
</dbReference>
<comment type="similarity">
    <text evidence="2">Belongs to the YbaB/EbfC family.</text>
</comment>
<dbReference type="PIRSF" id="PIRSF004555">
    <property type="entry name" value="UCP004555"/>
    <property type="match status" value="1"/>
</dbReference>
<comment type="subcellular location">
    <subcellularLocation>
        <location evidence="2">Cytoplasm</location>
        <location evidence="2">Nucleoid</location>
    </subcellularLocation>
</comment>
<gene>
    <name evidence="3" type="ORF">HMPREF0682_0782</name>
</gene>
<comment type="subunit">
    <text evidence="2">Homodimer.</text>
</comment>
<dbReference type="GO" id="GO:0005829">
    <property type="term" value="C:cytosol"/>
    <property type="evidence" value="ECO:0007669"/>
    <property type="project" value="TreeGrafter"/>
</dbReference>
<dbReference type="Gene3D" id="3.30.1310.10">
    <property type="entry name" value="Nucleoid-associated protein YbaB-like domain"/>
    <property type="match status" value="1"/>
</dbReference>
<name>U2PVN1_9ACTN</name>
<evidence type="ECO:0000313" key="3">
    <source>
        <dbReference type="EMBL" id="ERK54550.1"/>
    </source>
</evidence>
<dbReference type="HAMAP" id="MF_00274">
    <property type="entry name" value="DNA_YbaB_EbfC"/>
    <property type="match status" value="1"/>
</dbReference>
<reference evidence="3" key="1">
    <citation type="submission" date="2013-08" db="EMBL/GenBank/DDBJ databases">
        <authorList>
            <person name="Durkin A.S."/>
            <person name="Haft D.R."/>
            <person name="McCorrison J."/>
            <person name="Torralba M."/>
            <person name="Gillis M."/>
            <person name="Haft D.H."/>
            <person name="Methe B."/>
            <person name="Sutton G."/>
            <person name="Nelson K.E."/>
        </authorList>
    </citation>
    <scope>NUCLEOTIDE SEQUENCE [LARGE SCALE GENOMIC DNA]</scope>
    <source>
        <strain evidence="3">F0233</strain>
    </source>
</reference>
<dbReference type="InterPro" id="IPR036894">
    <property type="entry name" value="YbaB-like_sf"/>
</dbReference>
<proteinExistence type="inferred from homology"/>
<keyword evidence="1 2" id="KW-0238">DNA-binding</keyword>
<accession>U2PVN1</accession>
<keyword evidence="4" id="KW-1185">Reference proteome</keyword>
<dbReference type="Pfam" id="PF02575">
    <property type="entry name" value="YbaB_DNA_bd"/>
    <property type="match status" value="1"/>
</dbReference>
<evidence type="ECO:0000313" key="4">
    <source>
        <dbReference type="Proteomes" id="UP000017052"/>
    </source>
</evidence>
<dbReference type="AlphaFoldDB" id="U2PVN1"/>
<comment type="caution">
    <text evidence="3">The sequence shown here is derived from an EMBL/GenBank/DDBJ whole genome shotgun (WGS) entry which is preliminary data.</text>
</comment>
<keyword evidence="2" id="KW-0963">Cytoplasm</keyword>
<dbReference type="PANTHER" id="PTHR33449">
    <property type="entry name" value="NUCLEOID-ASSOCIATED PROTEIN YBAB"/>
    <property type="match status" value="1"/>
</dbReference>
<protein>
    <recommendedName>
        <fullName evidence="2">Nucleoid-associated protein HMPREF0682_0782</fullName>
    </recommendedName>
</protein>
<evidence type="ECO:0000256" key="2">
    <source>
        <dbReference type="HAMAP-Rule" id="MF_00274"/>
    </source>
</evidence>
<dbReference type="InterPro" id="IPR004401">
    <property type="entry name" value="YbaB/EbfC"/>
</dbReference>
<evidence type="ECO:0000256" key="1">
    <source>
        <dbReference type="ARBA" id="ARBA00023125"/>
    </source>
</evidence>